<dbReference type="EC" id="2.7.8.33" evidence="10"/>
<dbReference type="GO" id="GO:0046872">
    <property type="term" value="F:metal ion binding"/>
    <property type="evidence" value="ECO:0007669"/>
    <property type="project" value="UniProtKB-KW"/>
</dbReference>
<evidence type="ECO:0000256" key="9">
    <source>
        <dbReference type="SAM" id="Phobius"/>
    </source>
</evidence>
<feature type="transmembrane region" description="Helical" evidence="9">
    <location>
        <begin position="121"/>
        <end position="140"/>
    </location>
</feature>
<dbReference type="GO" id="GO:0036380">
    <property type="term" value="F:UDP-N-acetylglucosamine-undecaprenyl-phosphate N-acetylglucosaminephosphotransferase activity"/>
    <property type="evidence" value="ECO:0007669"/>
    <property type="project" value="UniProtKB-EC"/>
</dbReference>
<evidence type="ECO:0000256" key="7">
    <source>
        <dbReference type="PIRSR" id="PIRSR600715-1"/>
    </source>
</evidence>
<dbReference type="PANTHER" id="PTHR22926">
    <property type="entry name" value="PHOSPHO-N-ACETYLMURAMOYL-PENTAPEPTIDE-TRANSFERASE"/>
    <property type="match status" value="1"/>
</dbReference>
<dbReference type="EMBL" id="UARK01000036">
    <property type="protein sequence ID" value="SPW34456.1"/>
    <property type="molecule type" value="Genomic_DNA"/>
</dbReference>
<feature type="transmembrane region" description="Helical" evidence="9">
    <location>
        <begin position="12"/>
        <end position="34"/>
    </location>
</feature>
<evidence type="ECO:0000313" key="10">
    <source>
        <dbReference type="EMBL" id="SPW34456.1"/>
    </source>
</evidence>
<feature type="transmembrane region" description="Helical" evidence="9">
    <location>
        <begin position="325"/>
        <end position="344"/>
    </location>
</feature>
<protein>
    <submittedName>
        <fullName evidence="10">Putative UDP-N-acetylmuramyl pentapeptide phosphotransferase</fullName>
        <ecNumber evidence="10">2.7.8.33</ecNumber>
    </submittedName>
</protein>
<evidence type="ECO:0000256" key="4">
    <source>
        <dbReference type="ARBA" id="ARBA00022692"/>
    </source>
</evidence>
<feature type="compositionally biased region" description="Basic and acidic residues" evidence="8">
    <location>
        <begin position="454"/>
        <end position="465"/>
    </location>
</feature>
<feature type="transmembrane region" description="Helical" evidence="9">
    <location>
        <begin position="272"/>
        <end position="295"/>
    </location>
</feature>
<feature type="compositionally biased region" description="Acidic residues" evidence="8">
    <location>
        <begin position="473"/>
        <end position="482"/>
    </location>
</feature>
<feature type="binding site" evidence="7">
    <location>
        <position position="238"/>
    </location>
    <ligand>
        <name>Mg(2+)</name>
        <dbReference type="ChEBI" id="CHEBI:18420"/>
    </ligand>
</feature>
<feature type="binding site" evidence="7">
    <location>
        <position position="170"/>
    </location>
    <ligand>
        <name>Mg(2+)</name>
        <dbReference type="ChEBI" id="CHEBI:18420"/>
    </ligand>
</feature>
<keyword evidence="6 9" id="KW-0472">Membrane</keyword>
<comment type="subcellular location">
    <subcellularLocation>
        <location evidence="1">Cell membrane</location>
        <topology evidence="1">Multi-pass membrane protein</topology>
    </subcellularLocation>
</comment>
<evidence type="ECO:0000256" key="8">
    <source>
        <dbReference type="SAM" id="MobiDB-lite"/>
    </source>
</evidence>
<dbReference type="PANTHER" id="PTHR22926:SF3">
    <property type="entry name" value="UNDECAPRENYL-PHOSPHATE ALPHA-N-ACETYLGLUCOSAMINYL 1-PHOSPHATE TRANSFERASE"/>
    <property type="match status" value="1"/>
</dbReference>
<reference evidence="10 11" key="1">
    <citation type="submission" date="2018-06" db="EMBL/GenBank/DDBJ databases">
        <authorList>
            <consortium name="Pathogen Informatics"/>
            <person name="Doyle S."/>
        </authorList>
    </citation>
    <scope>NUCLEOTIDE SEQUENCE [LARGE SCALE GENOMIC DNA]</scope>
    <source>
        <strain evidence="10 11">NCTC10254</strain>
    </source>
</reference>
<feature type="transmembrane region" description="Helical" evidence="9">
    <location>
        <begin position="152"/>
        <end position="172"/>
    </location>
</feature>
<keyword evidence="3 10" id="KW-0808">Transferase</keyword>
<feature type="transmembrane region" description="Helical" evidence="9">
    <location>
        <begin position="92"/>
        <end position="109"/>
    </location>
</feature>
<keyword evidence="5 9" id="KW-1133">Transmembrane helix</keyword>
<comment type="caution">
    <text evidence="10">The sequence shown here is derived from an EMBL/GenBank/DDBJ whole genome shotgun (WGS) entry which is preliminary data.</text>
</comment>
<name>A0A6H9XTP1_9CORY</name>
<dbReference type="GO" id="GO:0044038">
    <property type="term" value="P:cell wall macromolecule biosynthetic process"/>
    <property type="evidence" value="ECO:0007669"/>
    <property type="project" value="TreeGrafter"/>
</dbReference>
<dbReference type="GO" id="GO:0009103">
    <property type="term" value="P:lipopolysaccharide biosynthetic process"/>
    <property type="evidence" value="ECO:0007669"/>
    <property type="project" value="TreeGrafter"/>
</dbReference>
<evidence type="ECO:0000256" key="1">
    <source>
        <dbReference type="ARBA" id="ARBA00004651"/>
    </source>
</evidence>
<dbReference type="AlphaFoldDB" id="A0A6H9XTP1"/>
<evidence type="ECO:0000256" key="3">
    <source>
        <dbReference type="ARBA" id="ARBA00022679"/>
    </source>
</evidence>
<keyword evidence="7" id="KW-0460">Magnesium</keyword>
<feature type="transmembrane region" description="Helical" evidence="9">
    <location>
        <begin position="55"/>
        <end position="72"/>
    </location>
</feature>
<keyword evidence="2" id="KW-1003">Cell membrane</keyword>
<feature type="transmembrane region" description="Helical" evidence="9">
    <location>
        <begin position="179"/>
        <end position="199"/>
    </location>
</feature>
<dbReference type="InterPro" id="IPR000715">
    <property type="entry name" value="Glycosyl_transferase_4"/>
</dbReference>
<evidence type="ECO:0000256" key="6">
    <source>
        <dbReference type="ARBA" id="ARBA00023136"/>
    </source>
</evidence>
<evidence type="ECO:0000313" key="11">
    <source>
        <dbReference type="Proteomes" id="UP000249886"/>
    </source>
</evidence>
<gene>
    <name evidence="10" type="primary">rfe</name>
    <name evidence="10" type="ORF">NCTC10254_02615</name>
</gene>
<dbReference type="CDD" id="cd06853">
    <property type="entry name" value="GT_WecA_like"/>
    <property type="match status" value="1"/>
</dbReference>
<dbReference type="GO" id="GO:0005886">
    <property type="term" value="C:plasma membrane"/>
    <property type="evidence" value="ECO:0007669"/>
    <property type="project" value="UniProtKB-SubCell"/>
</dbReference>
<keyword evidence="4 9" id="KW-0812">Transmembrane</keyword>
<feature type="transmembrane region" description="Helical" evidence="9">
    <location>
        <begin position="205"/>
        <end position="225"/>
    </location>
</feature>
<dbReference type="Proteomes" id="UP000249886">
    <property type="component" value="Unassembled WGS sequence"/>
</dbReference>
<dbReference type="GO" id="GO:0071555">
    <property type="term" value="P:cell wall organization"/>
    <property type="evidence" value="ECO:0007669"/>
    <property type="project" value="TreeGrafter"/>
</dbReference>
<keyword evidence="7" id="KW-0479">Metal-binding</keyword>
<organism evidence="10 11">
    <name type="scientific">Corynebacterium matruchotii</name>
    <dbReference type="NCBI Taxonomy" id="43768"/>
    <lineage>
        <taxon>Bacteria</taxon>
        <taxon>Bacillati</taxon>
        <taxon>Actinomycetota</taxon>
        <taxon>Actinomycetes</taxon>
        <taxon>Mycobacteriales</taxon>
        <taxon>Corynebacteriaceae</taxon>
        <taxon>Corynebacterium</taxon>
    </lineage>
</organism>
<sequence length="482" mass="51297">MGAGAGVPLRELGLVLLVALSLAYLTTGVIRYLMVRSNWMTEIRDRDVHTIPKPRMGGVAMFTGFIGAVFLADQLPALTRGFQPITPEMNAVVGGAVIIVMLGAIDDLWELDALTKIIGQLLGALIMSMLGLNWTLLYIPFGDGTTVLLDQFWSVVITVLFTVTLINAINFVDGLDGLAAGLGMIAGGSILLFSLTILHDQGGMVSAYPPAIIAAGLVGVCAGFLPHNFEPSRIFMGDSGSMLIGFLLAAASTSASGKINMGLYGAVDMVALLSPIIVVLAAVAIPLLDLVMAVVRRVRKGQSPFSADKKHLHHRLLTLGHSHRNVVLLLYTWVFVVAVGAVAYSMVPPLWATIGLVVALIFATLATRGPVKRARAELPPRPRRVISHRPHILHREKPPPEVSTAPEVPVAHEVVDSGPAALETMDSGVANHAVVAGETVNREVTRPSATHRVANHDAPHYDKSNRNMPGGEETLDEAPETS</sequence>
<accession>A0A6H9XTP1</accession>
<proteinExistence type="predicted"/>
<evidence type="ECO:0000256" key="5">
    <source>
        <dbReference type="ARBA" id="ARBA00022989"/>
    </source>
</evidence>
<feature type="transmembrane region" description="Helical" evidence="9">
    <location>
        <begin position="350"/>
        <end position="371"/>
    </location>
</feature>
<comment type="cofactor">
    <cofactor evidence="7">
        <name>Mg(2+)</name>
        <dbReference type="ChEBI" id="CHEBI:18420"/>
    </cofactor>
</comment>
<feature type="region of interest" description="Disordered" evidence="8">
    <location>
        <begin position="446"/>
        <end position="482"/>
    </location>
</feature>
<evidence type="ECO:0000256" key="2">
    <source>
        <dbReference type="ARBA" id="ARBA00022475"/>
    </source>
</evidence>
<dbReference type="Pfam" id="PF00953">
    <property type="entry name" value="Glycos_transf_4"/>
    <property type="match status" value="1"/>
</dbReference>